<organism evidence="1">
    <name type="scientific">marine metagenome</name>
    <dbReference type="NCBI Taxonomy" id="408172"/>
    <lineage>
        <taxon>unclassified sequences</taxon>
        <taxon>metagenomes</taxon>
        <taxon>ecological metagenomes</taxon>
    </lineage>
</organism>
<feature type="non-terminal residue" evidence="1">
    <location>
        <position position="33"/>
    </location>
</feature>
<evidence type="ECO:0008006" key="2">
    <source>
        <dbReference type="Google" id="ProtNLM"/>
    </source>
</evidence>
<dbReference type="AlphaFoldDB" id="A0A382ZNU5"/>
<evidence type="ECO:0000313" key="1">
    <source>
        <dbReference type="EMBL" id="SVD97256.1"/>
    </source>
</evidence>
<gene>
    <name evidence="1" type="ORF">METZ01_LOCUS450110</name>
</gene>
<proteinExistence type="predicted"/>
<name>A0A382ZNU5_9ZZZZ</name>
<reference evidence="1" key="1">
    <citation type="submission" date="2018-05" db="EMBL/GenBank/DDBJ databases">
        <authorList>
            <person name="Lanie J.A."/>
            <person name="Ng W.-L."/>
            <person name="Kazmierczak K.M."/>
            <person name="Andrzejewski T.M."/>
            <person name="Davidsen T.M."/>
            <person name="Wayne K.J."/>
            <person name="Tettelin H."/>
            <person name="Glass J.I."/>
            <person name="Rusch D."/>
            <person name="Podicherti R."/>
            <person name="Tsui H.-C.T."/>
            <person name="Winkler M.E."/>
        </authorList>
    </citation>
    <scope>NUCLEOTIDE SEQUENCE</scope>
</reference>
<accession>A0A382ZNU5</accession>
<sequence length="33" mass="3431">MKGKLPEAPQTAVILGSGLGSFVNSMENKVTIL</sequence>
<protein>
    <recommendedName>
        <fullName evidence="2">Purine-nucleoside phosphorylase</fullName>
    </recommendedName>
</protein>
<dbReference type="EMBL" id="UINC01185514">
    <property type="protein sequence ID" value="SVD97256.1"/>
    <property type="molecule type" value="Genomic_DNA"/>
</dbReference>